<evidence type="ECO:0000313" key="4">
    <source>
        <dbReference type="WBParaSite" id="OFLC_0000125901-mRNA-1"/>
    </source>
</evidence>
<dbReference type="EMBL" id="UZAJ01000565">
    <property type="protein sequence ID" value="VDO28879.1"/>
    <property type="molecule type" value="Genomic_DNA"/>
</dbReference>
<evidence type="ECO:0000313" key="2">
    <source>
        <dbReference type="EMBL" id="VDO28879.1"/>
    </source>
</evidence>
<accession>A0A183H1A0</accession>
<dbReference type="AlphaFoldDB" id="A0A183H1A0"/>
<proteinExistence type="predicted"/>
<name>A0A183H1A0_9BILA</name>
<feature type="region of interest" description="Disordered" evidence="1">
    <location>
        <begin position="69"/>
        <end position="90"/>
    </location>
</feature>
<reference evidence="4" key="1">
    <citation type="submission" date="2016-06" db="UniProtKB">
        <authorList>
            <consortium name="WormBaseParasite"/>
        </authorList>
    </citation>
    <scope>IDENTIFICATION</scope>
</reference>
<dbReference type="Proteomes" id="UP000267606">
    <property type="component" value="Unassembled WGS sequence"/>
</dbReference>
<protein>
    <submittedName>
        <fullName evidence="2 4">Uncharacterized protein</fullName>
    </submittedName>
</protein>
<dbReference type="WBParaSite" id="OFLC_0000125901-mRNA-1">
    <property type="protein sequence ID" value="OFLC_0000125901-mRNA-1"/>
    <property type="gene ID" value="OFLC_0000125901"/>
</dbReference>
<sequence length="90" mass="10252">MSWKAVGNSCNDASWLPSWNVPFLCRKPARRLLYFSPAARSIHVAFQSYVTFLILSNGLAQIVQRTDESGTLDTRESTTDRRRMLQGEVM</sequence>
<gene>
    <name evidence="2" type="ORF">OFLC_LOCUS1260</name>
</gene>
<organism evidence="4">
    <name type="scientific">Onchocerca flexuosa</name>
    <dbReference type="NCBI Taxonomy" id="387005"/>
    <lineage>
        <taxon>Eukaryota</taxon>
        <taxon>Metazoa</taxon>
        <taxon>Ecdysozoa</taxon>
        <taxon>Nematoda</taxon>
        <taxon>Chromadorea</taxon>
        <taxon>Rhabditida</taxon>
        <taxon>Spirurina</taxon>
        <taxon>Spiruromorpha</taxon>
        <taxon>Filarioidea</taxon>
        <taxon>Onchocercidae</taxon>
        <taxon>Onchocerca</taxon>
    </lineage>
</organism>
<evidence type="ECO:0000256" key="1">
    <source>
        <dbReference type="SAM" id="MobiDB-lite"/>
    </source>
</evidence>
<keyword evidence="3" id="KW-1185">Reference proteome</keyword>
<evidence type="ECO:0000313" key="3">
    <source>
        <dbReference type="Proteomes" id="UP000267606"/>
    </source>
</evidence>
<reference evidence="2 3" key="2">
    <citation type="submission" date="2018-11" db="EMBL/GenBank/DDBJ databases">
        <authorList>
            <consortium name="Pathogen Informatics"/>
        </authorList>
    </citation>
    <scope>NUCLEOTIDE SEQUENCE [LARGE SCALE GENOMIC DNA]</scope>
</reference>